<dbReference type="AlphaFoldDB" id="A0A8J7HZC0"/>
<dbReference type="PROSITE" id="PS50104">
    <property type="entry name" value="TIR"/>
    <property type="match status" value="1"/>
</dbReference>
<accession>A0A8J7HZC0</accession>
<dbReference type="Pfam" id="PF20028">
    <property type="entry name" value="VMAP-C"/>
    <property type="match status" value="1"/>
</dbReference>
<dbReference type="GO" id="GO:0007165">
    <property type="term" value="P:signal transduction"/>
    <property type="evidence" value="ECO:0007669"/>
    <property type="project" value="InterPro"/>
</dbReference>
<name>A0A8J7HZC0_9NOST</name>
<evidence type="ECO:0000313" key="2">
    <source>
        <dbReference type="EMBL" id="MBH8573031.1"/>
    </source>
</evidence>
<protein>
    <submittedName>
        <fullName evidence="2">Toll/interleukin-1 receptor domain-containing protein</fullName>
    </submittedName>
</protein>
<dbReference type="InterPro" id="IPR035897">
    <property type="entry name" value="Toll_tir_struct_dom_sf"/>
</dbReference>
<dbReference type="Gene3D" id="3.40.50.10140">
    <property type="entry name" value="Toll/interleukin-1 receptor homology (TIR) domain"/>
    <property type="match status" value="1"/>
</dbReference>
<gene>
    <name evidence="2" type="ORF">I8752_08385</name>
</gene>
<organism evidence="2 3">
    <name type="scientific">Dendronalium phyllosphericum CENA369</name>
    <dbReference type="NCBI Taxonomy" id="1725256"/>
    <lineage>
        <taxon>Bacteria</taxon>
        <taxon>Bacillati</taxon>
        <taxon>Cyanobacteriota</taxon>
        <taxon>Cyanophyceae</taxon>
        <taxon>Nostocales</taxon>
        <taxon>Nostocaceae</taxon>
        <taxon>Dendronalium</taxon>
        <taxon>Dendronalium phyllosphericum</taxon>
    </lineage>
</organism>
<dbReference type="Pfam" id="PF13676">
    <property type="entry name" value="TIR_2"/>
    <property type="match status" value="1"/>
</dbReference>
<reference evidence="2 3" key="1">
    <citation type="journal article" date="2021" name="Int. J. Syst. Evol. Microbiol.">
        <title>Amazonocrinis nigriterrae gen. nov., sp. nov., Atlanticothrix silvestris gen. nov., sp. nov. and Dendronalium phyllosphericum gen. nov., sp. nov., nostocacean cyanobacteria from Brazilian environments.</title>
        <authorList>
            <person name="Alvarenga D.O."/>
            <person name="Andreote A.P.D."/>
            <person name="Branco L.H.Z."/>
            <person name="Delbaje E."/>
            <person name="Cruz R.B."/>
            <person name="Varani A.M."/>
            <person name="Fiore M.F."/>
        </authorList>
    </citation>
    <scope>NUCLEOTIDE SEQUENCE [LARGE SCALE GENOMIC DNA]</scope>
    <source>
        <strain evidence="2 3">CENA369</strain>
    </source>
</reference>
<dbReference type="SUPFAM" id="SSF52200">
    <property type="entry name" value="Toll/Interleukin receptor TIR domain"/>
    <property type="match status" value="1"/>
</dbReference>
<dbReference type="InterPro" id="IPR000157">
    <property type="entry name" value="TIR_dom"/>
</dbReference>
<sequence length="570" mass="65890">MSAKAQSPQRTSSGVSTTQFDVFLAHNTQDKPEVRAIALALKQRNIKSWIDEEQIPPGRFFQEEIQKAISSVKSAAIFIGLQGIGKWQNWELKAFISQCVEKKIPVIPVLLPGVNNLPEDLIFLKELSWVIFSNGIDDENALDLLEWGITEKKPKNREKLEQEQRPARIPTQELITSISDLSPEQRERLQQERNLLHILTQSLNTCSNDNELHLYKTTINTALRRCNPQGSDRSWQQQLQDLSNHPAPIGWETEGKLVYFVMMLAWMKDTPTSTLEELKAWVELWEYSGHKYKYSDLFVRIDDEMRQKKISPSNECECVMVAVEQVETSTDQLRVSLWAVPNRETYKRHNPPMPLVLEEVLSRQELPAFVRKKIRDKLRKEPTPTIHLFVPRMFFGDNFEMLPSSRVGAVLGNEYPLVVRTNLKIHPIGWYYYDDWHEKWQQIEEAFENNICDVAKFIDCSLPEKDLIPELATTDAVVLKNCDSVGSWFDLIAEETALPVALWSRDPLFQDQLARVLDDCIVKNLPDRIHQERKTAHKSTIKSVLGHHLSLVWEDPKIVPPNMQFDSEMC</sequence>
<evidence type="ECO:0000259" key="1">
    <source>
        <dbReference type="PROSITE" id="PS50104"/>
    </source>
</evidence>
<keyword evidence="3" id="KW-1185">Reference proteome</keyword>
<feature type="domain" description="TIR" evidence="1">
    <location>
        <begin position="18"/>
        <end position="160"/>
    </location>
</feature>
<dbReference type="InterPro" id="IPR045450">
    <property type="entry name" value="VMAP_C"/>
</dbReference>
<dbReference type="EMBL" id="JAECZA010000023">
    <property type="protein sequence ID" value="MBH8573031.1"/>
    <property type="molecule type" value="Genomic_DNA"/>
</dbReference>
<evidence type="ECO:0000313" key="3">
    <source>
        <dbReference type="Proteomes" id="UP000662314"/>
    </source>
</evidence>
<dbReference type="InterPro" id="IPR045440">
    <property type="entry name" value="VMAP-M1"/>
</dbReference>
<dbReference type="Proteomes" id="UP000662314">
    <property type="component" value="Unassembled WGS sequence"/>
</dbReference>
<dbReference type="Pfam" id="PF19963">
    <property type="entry name" value="VMAP-M1"/>
    <property type="match status" value="1"/>
</dbReference>
<proteinExistence type="predicted"/>
<comment type="caution">
    <text evidence="2">The sequence shown here is derived from an EMBL/GenBank/DDBJ whole genome shotgun (WGS) entry which is preliminary data.</text>
</comment>
<keyword evidence="2" id="KW-0675">Receptor</keyword>